<feature type="transmembrane region" description="Helical" evidence="1">
    <location>
        <begin position="314"/>
        <end position="337"/>
    </location>
</feature>
<dbReference type="Proteomes" id="UP000078561">
    <property type="component" value="Unassembled WGS sequence"/>
</dbReference>
<name>A0A163JP29_ABSGL</name>
<feature type="transmembrane region" description="Helical" evidence="1">
    <location>
        <begin position="106"/>
        <end position="126"/>
    </location>
</feature>
<feature type="transmembrane region" description="Helical" evidence="1">
    <location>
        <begin position="273"/>
        <end position="294"/>
    </location>
</feature>
<dbReference type="OrthoDB" id="2281723at2759"/>
<dbReference type="InParanoid" id="A0A163JP29"/>
<feature type="transmembrane region" description="Helical" evidence="1">
    <location>
        <begin position="68"/>
        <end position="86"/>
    </location>
</feature>
<evidence type="ECO:0000313" key="3">
    <source>
        <dbReference type="Proteomes" id="UP000078561"/>
    </source>
</evidence>
<sequence length="348" mass="39783">MDKINDAIPAFSALMNQFNYTQAQMDQLQLASEISTGLSMVAIILIIAVYIYMLFYHPRDANRVSLRCVIGANVVTLVDHCIVWKLGYVTLDTTYCQAFRVLDGLFTIMSCCLLGVVGVHLFLVLVCHLSWPCRPEYILIPSCVIFTFIANVFSFTDEDLPAEFEKLIHADTRECWFYNAFLDRVYNRTSWIYYYSFMFLVIVVATLSSVSAMWKVYFDKRRNQRTMDEITARGIGAAVPDGAEHEHRESLASQCHVHQHTSNPFTKVVCRSLFYPLMPALTYSTGFAIQMYIVNPYHSVDFAFAMAGNVMARLAGVFTAIIFFIDPTVYPIPLELWKKCTKRIPRTT</sequence>
<feature type="transmembrane region" description="Helical" evidence="1">
    <location>
        <begin position="192"/>
        <end position="217"/>
    </location>
</feature>
<gene>
    <name evidence="2" type="primary">ABSGL_08040.1 scaffold 9578</name>
</gene>
<keyword evidence="1" id="KW-0472">Membrane</keyword>
<keyword evidence="1" id="KW-1133">Transmembrane helix</keyword>
<dbReference type="OMA" id="WSINANE"/>
<accession>A0A163JP29</accession>
<feature type="transmembrane region" description="Helical" evidence="1">
    <location>
        <begin position="34"/>
        <end position="56"/>
    </location>
</feature>
<protein>
    <recommendedName>
        <fullName evidence="4">G-protein coupled receptors family 1 profile domain-containing protein</fullName>
    </recommendedName>
</protein>
<proteinExistence type="predicted"/>
<organism evidence="2">
    <name type="scientific">Absidia glauca</name>
    <name type="common">Pin mould</name>
    <dbReference type="NCBI Taxonomy" id="4829"/>
    <lineage>
        <taxon>Eukaryota</taxon>
        <taxon>Fungi</taxon>
        <taxon>Fungi incertae sedis</taxon>
        <taxon>Mucoromycota</taxon>
        <taxon>Mucoromycotina</taxon>
        <taxon>Mucoromycetes</taxon>
        <taxon>Mucorales</taxon>
        <taxon>Cunninghamellaceae</taxon>
        <taxon>Absidia</taxon>
    </lineage>
</organism>
<dbReference type="STRING" id="4829.A0A163JP29"/>
<dbReference type="EMBL" id="LT553800">
    <property type="protein sequence ID" value="SAM02261.1"/>
    <property type="molecule type" value="Genomic_DNA"/>
</dbReference>
<keyword evidence="3" id="KW-1185">Reference proteome</keyword>
<keyword evidence="1" id="KW-0812">Transmembrane</keyword>
<dbReference type="AlphaFoldDB" id="A0A163JP29"/>
<evidence type="ECO:0000256" key="1">
    <source>
        <dbReference type="SAM" id="Phobius"/>
    </source>
</evidence>
<feature type="transmembrane region" description="Helical" evidence="1">
    <location>
        <begin position="138"/>
        <end position="156"/>
    </location>
</feature>
<evidence type="ECO:0000313" key="2">
    <source>
        <dbReference type="EMBL" id="SAM02261.1"/>
    </source>
</evidence>
<reference evidence="2" key="1">
    <citation type="submission" date="2016-04" db="EMBL/GenBank/DDBJ databases">
        <authorList>
            <person name="Evans L.H."/>
            <person name="Alamgir A."/>
            <person name="Owens N."/>
            <person name="Weber N.D."/>
            <person name="Virtaneva K."/>
            <person name="Barbian K."/>
            <person name="Babar A."/>
            <person name="Rosenke K."/>
        </authorList>
    </citation>
    <scope>NUCLEOTIDE SEQUENCE [LARGE SCALE GENOMIC DNA]</scope>
    <source>
        <strain evidence="2">CBS 101.48</strain>
    </source>
</reference>
<evidence type="ECO:0008006" key="4">
    <source>
        <dbReference type="Google" id="ProtNLM"/>
    </source>
</evidence>